<feature type="region of interest" description="Disordered" evidence="1">
    <location>
        <begin position="197"/>
        <end position="383"/>
    </location>
</feature>
<reference evidence="2" key="1">
    <citation type="submission" date="2021-02" db="EMBL/GenBank/DDBJ databases">
        <authorList>
            <person name="Dougan E. K."/>
            <person name="Rhodes N."/>
            <person name="Thang M."/>
            <person name="Chan C."/>
        </authorList>
    </citation>
    <scope>NUCLEOTIDE SEQUENCE</scope>
</reference>
<feature type="region of interest" description="Disordered" evidence="1">
    <location>
        <begin position="1"/>
        <end position="61"/>
    </location>
</feature>
<feature type="compositionally biased region" description="Polar residues" evidence="1">
    <location>
        <begin position="25"/>
        <end position="38"/>
    </location>
</feature>
<evidence type="ECO:0000256" key="1">
    <source>
        <dbReference type="SAM" id="MobiDB-lite"/>
    </source>
</evidence>
<evidence type="ECO:0000313" key="2">
    <source>
        <dbReference type="EMBL" id="CAE8605126.1"/>
    </source>
</evidence>
<proteinExistence type="predicted"/>
<feature type="compositionally biased region" description="Low complexity" evidence="1">
    <location>
        <begin position="200"/>
        <end position="229"/>
    </location>
</feature>
<keyword evidence="3" id="KW-1185">Reference proteome</keyword>
<feature type="compositionally biased region" description="Low complexity" evidence="1">
    <location>
        <begin position="258"/>
        <end position="354"/>
    </location>
</feature>
<gene>
    <name evidence="2" type="ORF">PGLA1383_LOCUS23257</name>
</gene>
<protein>
    <submittedName>
        <fullName evidence="2">Uncharacterized protein</fullName>
    </submittedName>
</protein>
<evidence type="ECO:0000313" key="3">
    <source>
        <dbReference type="Proteomes" id="UP000654075"/>
    </source>
</evidence>
<accession>A0A813F419</accession>
<feature type="compositionally biased region" description="Basic residues" evidence="1">
    <location>
        <begin position="355"/>
        <end position="383"/>
    </location>
</feature>
<sequence length="383" mass="42406">MASSTNRSSQSRAKSPAVSHHGPKSNGQGRTSRGTSSPKGDEFESEGQDSEDAGPTGAGSFNAGKHRTFYWVDTAVGKEADPLETEEVVKKHGVPQHIVMQYLKGELEGEAAVKSLPSALLLIVLFALMCLSHDRPSPIHSVEHAIDFDITENANFAFSAPGNMGHKNYQDVNNYADFWSWMQLGFVPIAQLAGSRAKPRTTTTTTETRTIMRATTTTKTTTTTSTTYDNHNDDADDDHDDNDDDNNNDNNDVDDNNKSNNNNNKNNNSNNTNTNTNNNNDNNNNNNNNNTNNNNNNITTTTNTTATNTNTNNATTNINTNNNTNNNNTNNNNNNSRNNNNNSNINNQTTTTTTTRRRRRRRRRTTTRTTTRARRRRTPTTCD</sequence>
<dbReference type="AlphaFoldDB" id="A0A813F419"/>
<name>A0A813F419_POLGL</name>
<organism evidence="2 3">
    <name type="scientific">Polarella glacialis</name>
    <name type="common">Dinoflagellate</name>
    <dbReference type="NCBI Taxonomy" id="89957"/>
    <lineage>
        <taxon>Eukaryota</taxon>
        <taxon>Sar</taxon>
        <taxon>Alveolata</taxon>
        <taxon>Dinophyceae</taxon>
        <taxon>Suessiales</taxon>
        <taxon>Suessiaceae</taxon>
        <taxon>Polarella</taxon>
    </lineage>
</organism>
<feature type="compositionally biased region" description="Polar residues" evidence="1">
    <location>
        <begin position="1"/>
        <end position="13"/>
    </location>
</feature>
<feature type="compositionally biased region" description="Acidic residues" evidence="1">
    <location>
        <begin position="234"/>
        <end position="254"/>
    </location>
</feature>
<dbReference type="EMBL" id="CAJNNV010017400">
    <property type="protein sequence ID" value="CAE8605126.1"/>
    <property type="molecule type" value="Genomic_DNA"/>
</dbReference>
<dbReference type="Proteomes" id="UP000654075">
    <property type="component" value="Unassembled WGS sequence"/>
</dbReference>
<feature type="compositionally biased region" description="Acidic residues" evidence="1">
    <location>
        <begin position="43"/>
        <end position="52"/>
    </location>
</feature>
<comment type="caution">
    <text evidence="2">The sequence shown here is derived from an EMBL/GenBank/DDBJ whole genome shotgun (WGS) entry which is preliminary data.</text>
</comment>